<dbReference type="Proteomes" id="UP000789702">
    <property type="component" value="Unassembled WGS sequence"/>
</dbReference>
<proteinExistence type="predicted"/>
<evidence type="ECO:0000313" key="2">
    <source>
        <dbReference type="Proteomes" id="UP000789702"/>
    </source>
</evidence>
<name>A0ACA9KA47_9GLOM</name>
<gene>
    <name evidence="1" type="ORF">DHETER_LOCUS1294</name>
</gene>
<comment type="caution">
    <text evidence="1">The sequence shown here is derived from an EMBL/GenBank/DDBJ whole genome shotgun (WGS) entry which is preliminary data.</text>
</comment>
<dbReference type="EMBL" id="CAJVPU010000757">
    <property type="protein sequence ID" value="CAG8461259.1"/>
    <property type="molecule type" value="Genomic_DNA"/>
</dbReference>
<reference evidence="1" key="1">
    <citation type="submission" date="2021-06" db="EMBL/GenBank/DDBJ databases">
        <authorList>
            <person name="Kallberg Y."/>
            <person name="Tangrot J."/>
            <person name="Rosling A."/>
        </authorList>
    </citation>
    <scope>NUCLEOTIDE SEQUENCE</scope>
    <source>
        <strain evidence="1">IL203A</strain>
    </source>
</reference>
<keyword evidence="2" id="KW-1185">Reference proteome</keyword>
<accession>A0ACA9KA47</accession>
<evidence type="ECO:0000313" key="1">
    <source>
        <dbReference type="EMBL" id="CAG8461259.1"/>
    </source>
</evidence>
<feature type="non-terminal residue" evidence="1">
    <location>
        <position position="1"/>
    </location>
</feature>
<organism evidence="1 2">
    <name type="scientific">Dentiscutata heterogama</name>
    <dbReference type="NCBI Taxonomy" id="1316150"/>
    <lineage>
        <taxon>Eukaryota</taxon>
        <taxon>Fungi</taxon>
        <taxon>Fungi incertae sedis</taxon>
        <taxon>Mucoromycota</taxon>
        <taxon>Glomeromycotina</taxon>
        <taxon>Glomeromycetes</taxon>
        <taxon>Diversisporales</taxon>
        <taxon>Gigasporaceae</taxon>
        <taxon>Dentiscutata</taxon>
    </lineage>
</organism>
<protein>
    <submittedName>
        <fullName evidence="1">15522_t:CDS:1</fullName>
    </submittedName>
</protein>
<sequence length="484" mass="55589">TLMLSSSSHPTLGDLHLIFTTIKRSLEEIIDNTVEETTPKLVATAMAIKLDEYWQKLDQSSFMIAPLDSNIKLSLYDAKKQHKAQQYIENIYLKYITSNASSSSQTDTLQLTSRDYFKKALKRSSDSPGVTSELRNYLMSAEVDCEVNPFQMMRSDDENKQSDSTNKAEVGDDECDNDADNPIISAYSSRPSTPKKSSPPPPSSRTRTHSLISLEERYNLSSPPKDVAYTPNKIVTLADSFLLKEHYYQPRPYKSDNEDKPKRQLRHGLSFNHSNSHQTSTNEVIDVAKILSTAISFVKENNKKLDQLTDEIRSDGQSSENDIDLDDSDFRWSKRELENEITKLVAQLKSMKETFEMQINSKNRLIEDLEYALKKSEKASKRKRGEIERMENQIEAQRRAIDELIEEQTFINRSQPPDPKQTEVFLLEQELDEKDKTIEELQKKIQVLVVSKENEMNDNTNNQVTNTYDSLYWARFNPAWPGPA</sequence>